<evidence type="ECO:0000259" key="7">
    <source>
        <dbReference type="Pfam" id="PF00933"/>
    </source>
</evidence>
<dbReference type="Gene3D" id="3.40.50.1700">
    <property type="entry name" value="Glycoside hydrolase family 3 C-terminal domain"/>
    <property type="match status" value="1"/>
</dbReference>
<dbReference type="GO" id="GO:0005975">
    <property type="term" value="P:carbohydrate metabolic process"/>
    <property type="evidence" value="ECO:0007669"/>
    <property type="project" value="InterPro"/>
</dbReference>
<dbReference type="EMBL" id="JAPNMI010000017">
    <property type="protein sequence ID" value="MCY0791876.1"/>
    <property type="molecule type" value="Genomic_DNA"/>
</dbReference>
<evidence type="ECO:0000313" key="9">
    <source>
        <dbReference type="Proteomes" id="UP001076655"/>
    </source>
</evidence>
<dbReference type="RefSeq" id="WP_260249471.1">
    <property type="nucleotide sequence ID" value="NZ_JALMEJ010000007.1"/>
</dbReference>
<dbReference type="SUPFAM" id="SSF51445">
    <property type="entry name" value="(Trans)glycosidases"/>
    <property type="match status" value="1"/>
</dbReference>
<dbReference type="InterPro" id="IPR036881">
    <property type="entry name" value="Glyco_hydro_3_C_sf"/>
</dbReference>
<gene>
    <name evidence="8" type="ORF">N0392_19625</name>
</gene>
<dbReference type="PANTHER" id="PTHR30480">
    <property type="entry name" value="BETA-HEXOSAMINIDASE-RELATED"/>
    <property type="match status" value="1"/>
</dbReference>
<comment type="catalytic activity">
    <reaction evidence="1">
        <text>Hydrolysis of terminal non-reducing N-acetyl-D-hexosamine residues in N-acetyl-beta-D-hexosaminides.</text>
        <dbReference type="EC" id="3.2.1.52"/>
    </reaction>
</comment>
<evidence type="ECO:0000256" key="5">
    <source>
        <dbReference type="ARBA" id="ARBA00023295"/>
    </source>
</evidence>
<evidence type="ECO:0000313" key="8">
    <source>
        <dbReference type="EMBL" id="MCY0791876.1"/>
    </source>
</evidence>
<dbReference type="Gene3D" id="3.20.20.300">
    <property type="entry name" value="Glycoside hydrolase, family 3, N-terminal domain"/>
    <property type="match status" value="1"/>
</dbReference>
<comment type="caution">
    <text evidence="8">The sequence shown here is derived from an EMBL/GenBank/DDBJ whole genome shotgun (WGS) entry which is preliminary data.</text>
</comment>
<evidence type="ECO:0000256" key="2">
    <source>
        <dbReference type="ARBA" id="ARBA00005336"/>
    </source>
</evidence>
<feature type="signal peptide" evidence="6">
    <location>
        <begin position="1"/>
        <end position="18"/>
    </location>
</feature>
<dbReference type="GO" id="GO:0009254">
    <property type="term" value="P:peptidoglycan turnover"/>
    <property type="evidence" value="ECO:0007669"/>
    <property type="project" value="TreeGrafter"/>
</dbReference>
<proteinExistence type="inferred from homology"/>
<dbReference type="Pfam" id="PF00933">
    <property type="entry name" value="Glyco_hydro_3"/>
    <property type="match status" value="1"/>
</dbReference>
<evidence type="ECO:0000256" key="3">
    <source>
        <dbReference type="ARBA" id="ARBA00012663"/>
    </source>
</evidence>
<accession>A0A9Q4GTD3</accession>
<dbReference type="GO" id="GO:0004563">
    <property type="term" value="F:beta-N-acetylhexosaminidase activity"/>
    <property type="evidence" value="ECO:0007669"/>
    <property type="project" value="UniProtKB-EC"/>
</dbReference>
<reference evidence="8" key="1">
    <citation type="submission" date="2022-08" db="EMBL/GenBank/DDBJ databases">
        <authorList>
            <person name="Dale J.L."/>
        </authorList>
    </citation>
    <scope>NUCLEOTIDE SEQUENCE</scope>
    <source>
        <strain evidence="8">2022EL-00758</strain>
    </source>
</reference>
<dbReference type="AlphaFoldDB" id="A0A9Q4GTD3"/>
<keyword evidence="5" id="KW-0326">Glycosidase</keyword>
<dbReference type="PRINTS" id="PR00133">
    <property type="entry name" value="GLHYDRLASE3"/>
</dbReference>
<keyword evidence="4 8" id="KW-0378">Hydrolase</keyword>
<comment type="similarity">
    <text evidence="2">Belongs to the glycosyl hydrolase 3 family.</text>
</comment>
<evidence type="ECO:0000256" key="1">
    <source>
        <dbReference type="ARBA" id="ARBA00001231"/>
    </source>
</evidence>
<dbReference type="PANTHER" id="PTHR30480:SF13">
    <property type="entry name" value="BETA-HEXOSAMINIDASE"/>
    <property type="match status" value="1"/>
</dbReference>
<organism evidence="8 9">
    <name type="scientific">Morganella morganii</name>
    <name type="common">Proteus morganii</name>
    <dbReference type="NCBI Taxonomy" id="582"/>
    <lineage>
        <taxon>Bacteria</taxon>
        <taxon>Pseudomonadati</taxon>
        <taxon>Pseudomonadota</taxon>
        <taxon>Gammaproteobacteria</taxon>
        <taxon>Enterobacterales</taxon>
        <taxon>Morganellaceae</taxon>
        <taxon>Morganella</taxon>
    </lineage>
</organism>
<dbReference type="InterPro" id="IPR001764">
    <property type="entry name" value="Glyco_hydro_3_N"/>
</dbReference>
<dbReference type="EC" id="3.2.1.52" evidence="3"/>
<keyword evidence="6" id="KW-0732">Signal</keyword>
<name>A0A9Q4GTD3_MORMO</name>
<dbReference type="PROSITE" id="PS00775">
    <property type="entry name" value="GLYCOSYL_HYDROL_F3"/>
    <property type="match status" value="1"/>
</dbReference>
<feature type="chain" id="PRO_5040378932" description="beta-N-acetylhexosaminidase" evidence="6">
    <location>
        <begin position="19"/>
        <end position="628"/>
    </location>
</feature>
<sequence length="628" mass="69989">MKKSILLFISLLHFQLAAAPLTPQELEKLRYNPEQSAEYIVAGMSQTEKIGQLMILDFRYWDIFRSPVPVPVININNDIKNIIFHYRLGGVVLFRENLIDTHQTVQLINDIQSSRYKLPLFISTDQEGGYITRLRVGTEMPGNMALGAARDPELAKLTGDIHGSELSALGFNMNFGPVADINNNQNNPVIGVRAYSDRKELTEILSAAYIRGIHQHGIITALKHFPGHGNVSADSHVALPVVTSDEKSWRQTELPPFTYALQHGADAVMTAHIIVPALDDTKIITRDGSEAGTPATLSKPILTGILRDELHFQGLIITDAMDMKAITDNFNLNFAVERALTAGADIILMPVKMWDEDAVKRLDSLYRYLDEQAQKNPELQQRIDESARRVVLMKLNKAISGSAADPLIAQHIVASEQHKNQENYVSEQAVTVIKNDGILPYHLKQNNRILVISDEHPRNQLIKKHLDDIARETETHIHVSTQKIKTDKKRLSEKKINSMISGQDLILLVTYNLKNRNTDAQFIIDSADSAGISVIVISARDPYDIAYLSNVKANIAIYGITGFDITNGQRNALETNIRSGLRTLFSGKNSEPLNSPAGRLPVDIKDPESGIVLYPYGTGETYDRQNTQ</sequence>
<dbReference type="InterPro" id="IPR036962">
    <property type="entry name" value="Glyco_hydro_3_N_sf"/>
</dbReference>
<dbReference type="InterPro" id="IPR019800">
    <property type="entry name" value="Glyco_hydro_3_AS"/>
</dbReference>
<dbReference type="InterPro" id="IPR017853">
    <property type="entry name" value="GH"/>
</dbReference>
<feature type="domain" description="Glycoside hydrolase family 3 N-terminal" evidence="7">
    <location>
        <begin position="48"/>
        <end position="391"/>
    </location>
</feature>
<protein>
    <recommendedName>
        <fullName evidence="3">beta-N-acetylhexosaminidase</fullName>
        <ecNumber evidence="3">3.2.1.52</ecNumber>
    </recommendedName>
</protein>
<evidence type="ECO:0000256" key="6">
    <source>
        <dbReference type="SAM" id="SignalP"/>
    </source>
</evidence>
<evidence type="ECO:0000256" key="4">
    <source>
        <dbReference type="ARBA" id="ARBA00022801"/>
    </source>
</evidence>
<dbReference type="InterPro" id="IPR050226">
    <property type="entry name" value="NagZ_Beta-hexosaminidase"/>
</dbReference>
<dbReference type="Proteomes" id="UP001076655">
    <property type="component" value="Unassembled WGS sequence"/>
</dbReference>